<organism evidence="2 3">
    <name type="scientific">Aureicoccus marinus</name>
    <dbReference type="NCBI Taxonomy" id="754435"/>
    <lineage>
        <taxon>Bacteria</taxon>
        <taxon>Pseudomonadati</taxon>
        <taxon>Bacteroidota</taxon>
        <taxon>Flavobacteriia</taxon>
        <taxon>Flavobacteriales</taxon>
        <taxon>Flavobacteriaceae</taxon>
        <taxon>Aureicoccus</taxon>
    </lineage>
</organism>
<dbReference type="EMBL" id="MQVX01000001">
    <property type="protein sequence ID" value="PQJ16646.1"/>
    <property type="molecule type" value="Genomic_DNA"/>
</dbReference>
<gene>
    <name evidence="2" type="ORF">BST99_13800</name>
</gene>
<evidence type="ECO:0000313" key="2">
    <source>
        <dbReference type="EMBL" id="PQJ16646.1"/>
    </source>
</evidence>
<dbReference type="RefSeq" id="WP_105002313.1">
    <property type="nucleotide sequence ID" value="NZ_MQVX01000001.1"/>
</dbReference>
<dbReference type="OrthoDB" id="9950810at2"/>
<comment type="caution">
    <text evidence="2">The sequence shown here is derived from an EMBL/GenBank/DDBJ whole genome shotgun (WGS) entry which is preliminary data.</text>
</comment>
<accession>A0A2S7TAZ8</accession>
<feature type="compositionally biased region" description="Pro residues" evidence="1">
    <location>
        <begin position="157"/>
        <end position="171"/>
    </location>
</feature>
<evidence type="ECO:0000256" key="1">
    <source>
        <dbReference type="SAM" id="MobiDB-lite"/>
    </source>
</evidence>
<dbReference type="AlphaFoldDB" id="A0A2S7TAZ8"/>
<evidence type="ECO:0000313" key="3">
    <source>
        <dbReference type="Proteomes" id="UP000239366"/>
    </source>
</evidence>
<proteinExistence type="predicted"/>
<feature type="region of interest" description="Disordered" evidence="1">
    <location>
        <begin position="152"/>
        <end position="171"/>
    </location>
</feature>
<sequence length="171" mass="19762">MRLKIIILFALITNLSFAQYGMIDRGSGENLVLSTGRSNLAWIEMNKPERIKEYLSSQTEVDYAKLVDNCRNSSEKFPFDNSLPVFFDKDDGSNFYERTYFTKENGEIKYLLQIRIILLIENEVPKVLNIEFREGDKIEKLEEEFAYMKRVGDKLSVPPPPPPPPGLPVKH</sequence>
<protein>
    <submittedName>
        <fullName evidence="2">Uncharacterized protein</fullName>
    </submittedName>
</protein>
<dbReference type="Proteomes" id="UP000239366">
    <property type="component" value="Unassembled WGS sequence"/>
</dbReference>
<reference evidence="3" key="1">
    <citation type="submission" date="2016-11" db="EMBL/GenBank/DDBJ databases">
        <title>Trade-off between light-utilization and light-protection in marine flavobacteria.</title>
        <authorList>
            <person name="Kumagai Y."/>
            <person name="Yoshizawa S."/>
            <person name="Kogure K."/>
        </authorList>
    </citation>
    <scope>NUCLEOTIDE SEQUENCE [LARGE SCALE GENOMIC DNA]</scope>
    <source>
        <strain evidence="3">SG-18</strain>
    </source>
</reference>
<name>A0A2S7TAZ8_9FLAO</name>
<keyword evidence="3" id="KW-1185">Reference proteome</keyword>